<sequence>MPAKPKPSALIRRPAVVIALQALATFSILATLLPLLHSQEWYIRVFDYPRLQLFALAVISFILYLWLAPKERKRDKFLLSALTIVIIYQAVNIYPYTFLAPKEVKDADKNTPANTWLSLLVSNVLMYNKEHDKLAALIQKQEPDIVLLLESDMAWQQGLAPVTKQYPYRVEIPLENTYGMHLYSKLPLRQQKVSYLLDKDIPSIKTFVKLRNGTWVELHVVHPKPPVPTEDATSEKRDAEIVMIARDIANSKYPVVVAGDFNDVAWSRTTELFQEVSGLLDPRLGRGFYNTFNANYLFLRWPLDHVFHSTHFKVESIKRLPNIGSDHFPMFIRLSFAPENKYEQEEPEADTQTQEEASELIEEGKEEAAEDKREGKSE</sequence>
<protein>
    <submittedName>
        <fullName evidence="4">Endonuclease/exonuclease/phosphatase family protein</fullName>
    </submittedName>
</protein>
<keyword evidence="4" id="KW-0540">Nuclease</keyword>
<evidence type="ECO:0000256" key="2">
    <source>
        <dbReference type="SAM" id="Phobius"/>
    </source>
</evidence>
<feature type="transmembrane region" description="Helical" evidence="2">
    <location>
        <begin position="48"/>
        <end position="67"/>
    </location>
</feature>
<feature type="transmembrane region" description="Helical" evidence="2">
    <location>
        <begin position="79"/>
        <end position="99"/>
    </location>
</feature>
<keyword evidence="4" id="KW-0378">Hydrolase</keyword>
<evidence type="ECO:0000313" key="4">
    <source>
        <dbReference type="EMBL" id="MBW3364278.1"/>
    </source>
</evidence>
<dbReference type="RefSeq" id="WP_199108794.1">
    <property type="nucleotide sequence ID" value="NZ_JAHWXQ010000001.1"/>
</dbReference>
<evidence type="ECO:0000313" key="5">
    <source>
        <dbReference type="Proteomes" id="UP000774935"/>
    </source>
</evidence>
<accession>A0ABS6X9S6</accession>
<dbReference type="Proteomes" id="UP000774935">
    <property type="component" value="Unassembled WGS sequence"/>
</dbReference>
<keyword evidence="2" id="KW-1133">Transmembrane helix</keyword>
<organism evidence="4 5">
    <name type="scientific">Pontibacter populi</name>
    <dbReference type="NCBI Taxonomy" id="890055"/>
    <lineage>
        <taxon>Bacteria</taxon>
        <taxon>Pseudomonadati</taxon>
        <taxon>Bacteroidota</taxon>
        <taxon>Cytophagia</taxon>
        <taxon>Cytophagales</taxon>
        <taxon>Hymenobacteraceae</taxon>
        <taxon>Pontibacter</taxon>
    </lineage>
</organism>
<keyword evidence="2" id="KW-0812">Transmembrane</keyword>
<keyword evidence="2" id="KW-0472">Membrane</keyword>
<evidence type="ECO:0000256" key="1">
    <source>
        <dbReference type="SAM" id="MobiDB-lite"/>
    </source>
</evidence>
<dbReference type="InterPro" id="IPR036691">
    <property type="entry name" value="Endo/exonu/phosph_ase_sf"/>
</dbReference>
<dbReference type="Pfam" id="PF03372">
    <property type="entry name" value="Exo_endo_phos"/>
    <property type="match status" value="1"/>
</dbReference>
<feature type="domain" description="Endonuclease/exonuclease/phosphatase" evidence="3">
    <location>
        <begin position="123"/>
        <end position="327"/>
    </location>
</feature>
<dbReference type="EMBL" id="JAHWXQ010000001">
    <property type="protein sequence ID" value="MBW3364278.1"/>
    <property type="molecule type" value="Genomic_DNA"/>
</dbReference>
<evidence type="ECO:0000259" key="3">
    <source>
        <dbReference type="Pfam" id="PF03372"/>
    </source>
</evidence>
<comment type="caution">
    <text evidence="4">The sequence shown here is derived from an EMBL/GenBank/DDBJ whole genome shotgun (WGS) entry which is preliminary data.</text>
</comment>
<name>A0ABS6X9S6_9BACT</name>
<dbReference type="SUPFAM" id="SSF56219">
    <property type="entry name" value="DNase I-like"/>
    <property type="match status" value="1"/>
</dbReference>
<dbReference type="GO" id="GO:0004519">
    <property type="term" value="F:endonuclease activity"/>
    <property type="evidence" value="ECO:0007669"/>
    <property type="project" value="UniProtKB-KW"/>
</dbReference>
<gene>
    <name evidence="4" type="ORF">KYK27_04445</name>
</gene>
<dbReference type="InterPro" id="IPR005135">
    <property type="entry name" value="Endo/exonuclease/phosphatase"/>
</dbReference>
<keyword evidence="5" id="KW-1185">Reference proteome</keyword>
<feature type="compositionally biased region" description="Basic and acidic residues" evidence="1">
    <location>
        <begin position="362"/>
        <end position="378"/>
    </location>
</feature>
<reference evidence="4 5" key="1">
    <citation type="submission" date="2021-07" db="EMBL/GenBank/DDBJ databases">
        <authorList>
            <person name="Kim M.K."/>
        </authorList>
    </citation>
    <scope>NUCLEOTIDE SEQUENCE [LARGE SCALE GENOMIC DNA]</scope>
    <source>
        <strain evidence="4 5">HLY7-15</strain>
    </source>
</reference>
<proteinExistence type="predicted"/>
<keyword evidence="4" id="KW-0255">Endonuclease</keyword>
<dbReference type="Gene3D" id="3.60.10.10">
    <property type="entry name" value="Endonuclease/exonuclease/phosphatase"/>
    <property type="match status" value="1"/>
</dbReference>
<feature type="region of interest" description="Disordered" evidence="1">
    <location>
        <begin position="341"/>
        <end position="378"/>
    </location>
</feature>